<dbReference type="InterPro" id="IPR003958">
    <property type="entry name" value="CBFA_NFYB_domain"/>
</dbReference>
<evidence type="ECO:0000256" key="6">
    <source>
        <dbReference type="ARBA" id="ARBA00038129"/>
    </source>
</evidence>
<dbReference type="CDD" id="cd22908">
    <property type="entry name" value="HFD_NFYC-like"/>
    <property type="match status" value="1"/>
</dbReference>
<dbReference type="OrthoDB" id="1272441at2759"/>
<keyword evidence="3" id="KW-0238">DNA-binding</keyword>
<name>A0A182EHI7_ONCOC</name>
<dbReference type="GO" id="GO:0046982">
    <property type="term" value="F:protein heterodimerization activity"/>
    <property type="evidence" value="ECO:0007669"/>
    <property type="project" value="InterPro"/>
</dbReference>
<keyword evidence="2" id="KW-0805">Transcription regulation</keyword>
<keyword evidence="9" id="KW-1185">Reference proteome</keyword>
<evidence type="ECO:0000256" key="5">
    <source>
        <dbReference type="ARBA" id="ARBA00023242"/>
    </source>
</evidence>
<gene>
    <name evidence="8" type="ORF">NOO_LOCUS7562</name>
</gene>
<comment type="subcellular location">
    <subcellularLocation>
        <location evidence="1">Nucleus</location>
    </subcellularLocation>
</comment>
<evidence type="ECO:0000256" key="3">
    <source>
        <dbReference type="ARBA" id="ARBA00023125"/>
    </source>
</evidence>
<dbReference type="AlphaFoldDB" id="A0A182EHI7"/>
<feature type="domain" description="Transcription factor CBF/NF-Y/archaeal histone" evidence="7">
    <location>
        <begin position="133"/>
        <end position="194"/>
    </location>
</feature>
<evidence type="ECO:0000256" key="1">
    <source>
        <dbReference type="ARBA" id="ARBA00004123"/>
    </source>
</evidence>
<comment type="similarity">
    <text evidence="6">Belongs to the NFYC/HAP5 subunit family.</text>
</comment>
<dbReference type="Gene3D" id="1.10.20.10">
    <property type="entry name" value="Histone, subunit A"/>
    <property type="match status" value="1"/>
</dbReference>
<keyword evidence="4" id="KW-0804">Transcription</keyword>
<keyword evidence="5" id="KW-0539">Nucleus</keyword>
<evidence type="ECO:0000259" key="7">
    <source>
        <dbReference type="Pfam" id="PF00808"/>
    </source>
</evidence>
<dbReference type="Pfam" id="PF00808">
    <property type="entry name" value="CBFD_NFYB_HMF"/>
    <property type="match status" value="1"/>
</dbReference>
<dbReference type="GO" id="GO:0000978">
    <property type="term" value="F:RNA polymerase II cis-regulatory region sequence-specific DNA binding"/>
    <property type="evidence" value="ECO:0007669"/>
    <property type="project" value="TreeGrafter"/>
</dbReference>
<dbReference type="PANTHER" id="PTHR10252:SF8">
    <property type="entry name" value="NUCLEAR TRANSCRIPTION FACTOR Y SUBUNIT GAMMA"/>
    <property type="match status" value="1"/>
</dbReference>
<evidence type="ECO:0000256" key="2">
    <source>
        <dbReference type="ARBA" id="ARBA00023015"/>
    </source>
</evidence>
<dbReference type="FunFam" id="1.10.20.10:FF:000062">
    <property type="entry name" value="Nuclear transcription factor Y subunit C"/>
    <property type="match status" value="1"/>
</dbReference>
<evidence type="ECO:0000313" key="8">
    <source>
        <dbReference type="EMBL" id="VDK86583.1"/>
    </source>
</evidence>
<dbReference type="InterPro" id="IPR050568">
    <property type="entry name" value="Transcr_DNA_Rep_Reg"/>
</dbReference>
<dbReference type="SUPFAM" id="SSF47113">
    <property type="entry name" value="Histone-fold"/>
    <property type="match status" value="1"/>
</dbReference>
<dbReference type="GO" id="GO:0001228">
    <property type="term" value="F:DNA-binding transcription activator activity, RNA polymerase II-specific"/>
    <property type="evidence" value="ECO:0007669"/>
    <property type="project" value="TreeGrafter"/>
</dbReference>
<dbReference type="EMBL" id="UYRW01002750">
    <property type="protein sequence ID" value="VDK86583.1"/>
    <property type="molecule type" value="Genomic_DNA"/>
</dbReference>
<dbReference type="InterPro" id="IPR009072">
    <property type="entry name" value="Histone-fold"/>
</dbReference>
<dbReference type="Proteomes" id="UP000271087">
    <property type="component" value="Unassembled WGS sequence"/>
</dbReference>
<reference evidence="8 9" key="2">
    <citation type="submission" date="2018-08" db="EMBL/GenBank/DDBJ databases">
        <authorList>
            <person name="Laetsch R D."/>
            <person name="Stevens L."/>
            <person name="Kumar S."/>
            <person name="Blaxter L. M."/>
        </authorList>
    </citation>
    <scope>NUCLEOTIDE SEQUENCE [LARGE SCALE GENOMIC DNA]</scope>
</reference>
<organism evidence="10">
    <name type="scientific">Onchocerca ochengi</name>
    <name type="common">Filarial nematode worm</name>
    <dbReference type="NCBI Taxonomy" id="42157"/>
    <lineage>
        <taxon>Eukaryota</taxon>
        <taxon>Metazoa</taxon>
        <taxon>Ecdysozoa</taxon>
        <taxon>Nematoda</taxon>
        <taxon>Chromadorea</taxon>
        <taxon>Rhabditida</taxon>
        <taxon>Spirurina</taxon>
        <taxon>Spiruromorpha</taxon>
        <taxon>Filarioidea</taxon>
        <taxon>Onchocercidae</taxon>
        <taxon>Onchocerca</taxon>
    </lineage>
</organism>
<dbReference type="WBParaSite" id="nOo.2.0.1.t07562-RA">
    <property type="protein sequence ID" value="nOo.2.0.1.t07562-RA"/>
    <property type="gene ID" value="nOo.2.0.1.g07562"/>
</dbReference>
<proteinExistence type="inferred from homology"/>
<accession>A0A182EHI7</accession>
<reference evidence="10" key="1">
    <citation type="submission" date="2016-06" db="UniProtKB">
        <authorList>
            <consortium name="WormBaseParasite"/>
        </authorList>
    </citation>
    <scope>IDENTIFICATION</scope>
</reference>
<evidence type="ECO:0000313" key="10">
    <source>
        <dbReference type="WBParaSite" id="nOo.2.0.1.t07562-RA"/>
    </source>
</evidence>
<evidence type="ECO:0000256" key="4">
    <source>
        <dbReference type="ARBA" id="ARBA00023163"/>
    </source>
</evidence>
<evidence type="ECO:0000313" key="9">
    <source>
        <dbReference type="Proteomes" id="UP000271087"/>
    </source>
</evidence>
<dbReference type="STRING" id="42157.A0A182EHI7"/>
<dbReference type="GO" id="GO:0016602">
    <property type="term" value="C:CCAAT-binding factor complex"/>
    <property type="evidence" value="ECO:0007669"/>
    <property type="project" value="TreeGrafter"/>
</dbReference>
<protein>
    <submittedName>
        <fullName evidence="10">Nuclear transcription factor Y subunit gamma</fullName>
    </submittedName>
</protein>
<dbReference type="PANTHER" id="PTHR10252">
    <property type="entry name" value="HISTONE-LIKE TRANSCRIPTION FACTOR CCAAT-RELATED"/>
    <property type="match status" value="1"/>
</dbReference>
<sequence length="306" mass="34213">MWGWFVTFDLRMFVSGNVSHAPFSLFLPVSSQYSEVAIYLAPMTTTNGEHHEQRQVADDELFIPKIMDDDKSHFVQAELSTSQEQGNDELLGKEGGIYDIDQEIASFWPRIRAKIDALDPKTLREASRHQELQLPLARIKKIMKLDDDMIGSETPILLAKASEIFVEELTLSAWKHTEDNKRKTLQKSDISQAVARNDMFDFLIDIVPREDPRWPSQTNSRQEHSEEAQSVIADANNMASTNGNVQYVLQVGSSDGALATGSVVQATQIGQPIQLPIGTGNQPIQLIALNLPEGNIQQFQVQLPSV</sequence>